<dbReference type="PATRIC" id="fig|277988.4.peg.982"/>
<dbReference type="InterPro" id="IPR011989">
    <property type="entry name" value="ARM-like"/>
</dbReference>
<protein>
    <recommendedName>
        <fullName evidence="5">HEAT repeat domain-containing protein</fullName>
    </recommendedName>
</protein>
<gene>
    <name evidence="1" type="ORF">A3L14_01735</name>
    <name evidence="2" type="ORF">AMR53_04700</name>
</gene>
<evidence type="ECO:0000313" key="2">
    <source>
        <dbReference type="EMBL" id="KQH82581.1"/>
    </source>
</evidence>
<dbReference type="EMBL" id="LIXN01000007">
    <property type="protein sequence ID" value="KQH82581.1"/>
    <property type="molecule type" value="Genomic_DNA"/>
</dbReference>
<dbReference type="SUPFAM" id="SSF48371">
    <property type="entry name" value="ARM repeat"/>
    <property type="match status" value="1"/>
</dbReference>
<reference evidence="2 3" key="1">
    <citation type="submission" date="2015-08" db="EMBL/GenBank/DDBJ databases">
        <title>Thermococcus thioreducens DSM 14981 genome sequencing.</title>
        <authorList>
            <person name="Hong S.-J."/>
            <person name="Kim M.-C."/>
            <person name="Shin J.-H."/>
        </authorList>
    </citation>
    <scope>NUCLEOTIDE SEQUENCE [LARGE SCALE GENOMIC DNA]</scope>
    <source>
        <strain evidence="2 3">DSM 14981</strain>
    </source>
</reference>
<dbReference type="InterPro" id="IPR016024">
    <property type="entry name" value="ARM-type_fold"/>
</dbReference>
<evidence type="ECO:0000313" key="3">
    <source>
        <dbReference type="Proteomes" id="UP000051862"/>
    </source>
</evidence>
<dbReference type="AlphaFoldDB" id="A0A0Q2QRH2"/>
<evidence type="ECO:0000313" key="4">
    <source>
        <dbReference type="Proteomes" id="UP000250136"/>
    </source>
</evidence>
<reference evidence="1 4" key="2">
    <citation type="submission" date="2016-04" db="EMBL/GenBank/DDBJ databases">
        <title>Complete genome sequence of Thermococcus thioreducens type strain OGL-20P.</title>
        <authorList>
            <person name="Oger P.M."/>
        </authorList>
    </citation>
    <scope>NUCLEOTIDE SEQUENCE [LARGE SCALE GENOMIC DNA]</scope>
    <source>
        <strain evidence="1 4">OGL-20P</strain>
    </source>
</reference>
<organism evidence="2 3">
    <name type="scientific">Thermococcus thioreducens</name>
    <dbReference type="NCBI Taxonomy" id="277988"/>
    <lineage>
        <taxon>Archaea</taxon>
        <taxon>Methanobacteriati</taxon>
        <taxon>Methanobacteriota</taxon>
        <taxon>Thermococci</taxon>
        <taxon>Thermococcales</taxon>
        <taxon>Thermococcaceae</taxon>
        <taxon>Thermococcus</taxon>
    </lineage>
</organism>
<dbReference type="Gene3D" id="1.25.10.10">
    <property type="entry name" value="Leucine-rich Repeat Variant"/>
    <property type="match status" value="2"/>
</dbReference>
<sequence>MLSWQIKEAVRLAMEDSDVLLMLLDLVREDDVNTKVRALLALYEVLKGEDGETKLLVINEGFDAIISALKSKEPRLVTKSLKVLSALVEGFPLRKEEFLKLVDILVELVKDPGMEFASIEMAELVTKLTVAQPSPAVRSKVAWLISSDNPRLKGMGLRLLLNIFVFTGDPKSFKTLLEGASELLLSDDDILVDFVLDVLAEALQRGVPEDAMKVLPRVLSRVKRIVARSDDFFIRSKAKRLARMGEEALYNYYRSRPEEAKNTLHRLVLNGEYSTAMDLAISLGDEFLIKWLSKTLEKEGVEEFTPRVQVVGGPRGGSAGVVEFSPPAPSERQRKPAGITVEKFSDVESIPSLERVIEEGDAEALLDILRSRPDSVREIERFLRSGDPGKRSNALWTLSRLVNRMNNGEFELLYPLIPTFFDVADSGNPWERNKGAKILAILASKGGRQDILEKMLSLLPEHPVPALEFFSYYFIYTWDEEAVSRVLRFLKGALSNHELQFSALMVLDAVTMWGIRPEIDRESFLPILEGLINSDDDEIRKVARRVMERFKTA</sequence>
<dbReference type="STRING" id="277988.SAMN05216170_1934"/>
<accession>A0A0Q2QRH2</accession>
<dbReference type="Proteomes" id="UP000051862">
    <property type="component" value="Unassembled WGS sequence"/>
</dbReference>
<evidence type="ECO:0000313" key="1">
    <source>
        <dbReference type="EMBL" id="ASJ11685.1"/>
    </source>
</evidence>
<dbReference type="KEGG" id="ttd:A3L14_01735"/>
<keyword evidence="4" id="KW-1185">Reference proteome</keyword>
<dbReference type="EMBL" id="CP015105">
    <property type="protein sequence ID" value="ASJ11685.1"/>
    <property type="molecule type" value="Genomic_DNA"/>
</dbReference>
<name>A0A0Q2QRH2_9EURY</name>
<proteinExistence type="predicted"/>
<dbReference type="Proteomes" id="UP000250136">
    <property type="component" value="Chromosome"/>
</dbReference>
<evidence type="ECO:0008006" key="5">
    <source>
        <dbReference type="Google" id="ProtNLM"/>
    </source>
</evidence>